<evidence type="ECO:0000313" key="4">
    <source>
        <dbReference type="EMBL" id="EOA34628.1"/>
    </source>
</evidence>
<feature type="non-terminal residue" evidence="4">
    <location>
        <position position="1"/>
    </location>
</feature>
<dbReference type="InterPro" id="IPR036770">
    <property type="entry name" value="Ankyrin_rpt-contain_sf"/>
</dbReference>
<evidence type="ECO:0000313" key="5">
    <source>
        <dbReference type="Proteomes" id="UP000029121"/>
    </source>
</evidence>
<organism evidence="4 5">
    <name type="scientific">Capsella rubella</name>
    <dbReference type="NCBI Taxonomy" id="81985"/>
    <lineage>
        <taxon>Eukaryota</taxon>
        <taxon>Viridiplantae</taxon>
        <taxon>Streptophyta</taxon>
        <taxon>Embryophyta</taxon>
        <taxon>Tracheophyta</taxon>
        <taxon>Spermatophyta</taxon>
        <taxon>Magnoliopsida</taxon>
        <taxon>eudicotyledons</taxon>
        <taxon>Gunneridae</taxon>
        <taxon>Pentapetalae</taxon>
        <taxon>rosids</taxon>
        <taxon>malvids</taxon>
        <taxon>Brassicales</taxon>
        <taxon>Brassicaceae</taxon>
        <taxon>Camelineae</taxon>
        <taxon>Capsella</taxon>
    </lineage>
</organism>
<dbReference type="PROSITE" id="PS50088">
    <property type="entry name" value="ANK_REPEAT"/>
    <property type="match status" value="1"/>
</dbReference>
<dbReference type="Pfam" id="PF12796">
    <property type="entry name" value="Ank_2"/>
    <property type="match status" value="1"/>
</dbReference>
<dbReference type="STRING" id="81985.R0ID79"/>
<dbReference type="PANTHER" id="PTHR24203">
    <property type="entry name" value="ANKYRIN REPEAT FAMILY PROTEIN"/>
    <property type="match status" value="1"/>
</dbReference>
<dbReference type="Proteomes" id="UP000029121">
    <property type="component" value="Unassembled WGS sequence"/>
</dbReference>
<dbReference type="SUPFAM" id="SSF48403">
    <property type="entry name" value="Ankyrin repeat"/>
    <property type="match status" value="1"/>
</dbReference>
<accession>R0ID79</accession>
<protein>
    <submittedName>
        <fullName evidence="4">Uncharacterized protein</fullName>
    </submittedName>
</protein>
<evidence type="ECO:0000256" key="3">
    <source>
        <dbReference type="PROSITE-ProRule" id="PRU00023"/>
    </source>
</evidence>
<keyword evidence="5" id="KW-1185">Reference proteome</keyword>
<feature type="repeat" description="ANK" evidence="3">
    <location>
        <begin position="88"/>
        <end position="120"/>
    </location>
</feature>
<dbReference type="InterPro" id="IPR002110">
    <property type="entry name" value="Ankyrin_rpt"/>
</dbReference>
<dbReference type="SMART" id="SM00248">
    <property type="entry name" value="ANK"/>
    <property type="match status" value="2"/>
</dbReference>
<gene>
    <name evidence="4" type="ORF">CARUB_v10022191mg</name>
</gene>
<evidence type="ECO:0000256" key="1">
    <source>
        <dbReference type="ARBA" id="ARBA00022737"/>
    </source>
</evidence>
<dbReference type="EMBL" id="KB870806">
    <property type="protein sequence ID" value="EOA34628.1"/>
    <property type="molecule type" value="Genomic_DNA"/>
</dbReference>
<dbReference type="eggNOG" id="KOG0504">
    <property type="taxonomic scope" value="Eukaryota"/>
</dbReference>
<dbReference type="Gene3D" id="1.25.40.20">
    <property type="entry name" value="Ankyrin repeat-containing domain"/>
    <property type="match status" value="2"/>
</dbReference>
<keyword evidence="1" id="KW-0677">Repeat</keyword>
<evidence type="ECO:0000256" key="2">
    <source>
        <dbReference type="ARBA" id="ARBA00023043"/>
    </source>
</evidence>
<name>R0ID79_9BRAS</name>
<dbReference type="PROSITE" id="PS50297">
    <property type="entry name" value="ANK_REP_REGION"/>
    <property type="match status" value="1"/>
</dbReference>
<reference evidence="5" key="1">
    <citation type="journal article" date="2013" name="Nat. Genet.">
        <title>The Capsella rubella genome and the genomic consequences of rapid mating system evolution.</title>
        <authorList>
            <person name="Slotte T."/>
            <person name="Hazzouri K.M."/>
            <person name="Agren J.A."/>
            <person name="Koenig D."/>
            <person name="Maumus F."/>
            <person name="Guo Y.L."/>
            <person name="Steige K."/>
            <person name="Platts A.E."/>
            <person name="Escobar J.S."/>
            <person name="Newman L.K."/>
            <person name="Wang W."/>
            <person name="Mandakova T."/>
            <person name="Vello E."/>
            <person name="Smith L.M."/>
            <person name="Henz S.R."/>
            <person name="Steffen J."/>
            <person name="Takuno S."/>
            <person name="Brandvain Y."/>
            <person name="Coop G."/>
            <person name="Andolfatto P."/>
            <person name="Hu T.T."/>
            <person name="Blanchette M."/>
            <person name="Clark R.M."/>
            <person name="Quesneville H."/>
            <person name="Nordborg M."/>
            <person name="Gaut B.S."/>
            <person name="Lysak M.A."/>
            <person name="Jenkins J."/>
            <person name="Grimwood J."/>
            <person name="Chapman J."/>
            <person name="Prochnik S."/>
            <person name="Shu S."/>
            <person name="Rokhsar D."/>
            <person name="Schmutz J."/>
            <person name="Weigel D."/>
            <person name="Wright S.I."/>
        </authorList>
    </citation>
    <scope>NUCLEOTIDE SEQUENCE [LARGE SCALE GENOMIC DNA]</scope>
    <source>
        <strain evidence="5">cv. Monte Gargano</strain>
    </source>
</reference>
<keyword evidence="2 3" id="KW-0040">ANK repeat</keyword>
<proteinExistence type="predicted"/>
<dbReference type="AlphaFoldDB" id="R0ID79"/>
<dbReference type="PANTHER" id="PTHR24203:SF45">
    <property type="entry name" value="ANKYRIN REPEAT DOMAIN 6"/>
    <property type="match status" value="1"/>
</dbReference>
<sequence>LVSILDEINATGPNAIMKFWDDEDVCKKLSQPMVIADHETPSPSDDKESVFKRLDEVMGIVHKTATSGDVKGLKTALATANKDDEDSEGRTALHLACSRGEVKCAKVLLKAGENLNAVDKNKSTPLHYAANCGRKGCVSFLLKKVLQCNSLQNMDGKTPIYLAKLNYHLNVVNLLEKDA</sequence>